<accession>A0AB34KBI9</accession>
<protein>
    <recommendedName>
        <fullName evidence="1">Vacuolar ATPase assembly protein VMA22</fullName>
    </recommendedName>
</protein>
<comment type="caution">
    <text evidence="3">The sequence shown here is derived from an EMBL/GenBank/DDBJ whole genome shotgun (WGS) entry which is preliminary data.</text>
</comment>
<evidence type="ECO:0000313" key="4">
    <source>
        <dbReference type="Proteomes" id="UP000803884"/>
    </source>
</evidence>
<dbReference type="Proteomes" id="UP000803884">
    <property type="component" value="Unassembled WGS sequence"/>
</dbReference>
<dbReference type="GeneID" id="96010261"/>
<evidence type="ECO:0000256" key="1">
    <source>
        <dbReference type="ARBA" id="ARBA00093634"/>
    </source>
</evidence>
<feature type="region of interest" description="Disordered" evidence="2">
    <location>
        <begin position="82"/>
        <end position="168"/>
    </location>
</feature>
<dbReference type="GO" id="GO:1990871">
    <property type="term" value="C:Vma12-Vma22 assembly complex"/>
    <property type="evidence" value="ECO:0007669"/>
    <property type="project" value="TreeGrafter"/>
</dbReference>
<gene>
    <name evidence="3" type="ORF">WHR41_08819</name>
</gene>
<dbReference type="GO" id="GO:0051082">
    <property type="term" value="F:unfolded protein binding"/>
    <property type="evidence" value="ECO:0007669"/>
    <property type="project" value="TreeGrafter"/>
</dbReference>
<feature type="compositionally biased region" description="Polar residues" evidence="2">
    <location>
        <begin position="86"/>
        <end position="97"/>
    </location>
</feature>
<sequence length="247" mass="27303">METPGPESVTLKPSDQTLAELEDRLDNLWETYLALLDKYTKAQDELKKHLTSGFLSLAKAQSSAPLGRRYGQDWYDERMKAARRVQVSTDPSQQSKGSEMARIGNLRISMVTAKSQPDNEEPPVESSEKQPAQQPSPPSTPEPEVSAEQTDDELPNHEEKTRASDSLKWYGILVPSELRKAQASFSAILSHNGTTSEAEDPAGEQNLVTDAVNASRGLREMETEIRKVRKAVKKAEKTEKAKIAAVA</sequence>
<dbReference type="PANTHER" id="PTHR31996">
    <property type="entry name" value="COILED-COIL DOMAIN-CONTAINING PROTEIN 115"/>
    <property type="match status" value="1"/>
</dbReference>
<name>A0AB34KBI9_9PEZI</name>
<dbReference type="AlphaFoldDB" id="A0AB34KBI9"/>
<dbReference type="Pfam" id="PF21730">
    <property type="entry name" value="Vma22_CCDC115"/>
    <property type="match status" value="1"/>
</dbReference>
<dbReference type="RefSeq" id="XP_069225584.1">
    <property type="nucleotide sequence ID" value="XM_069377423.1"/>
</dbReference>
<dbReference type="PANTHER" id="PTHR31996:SF2">
    <property type="entry name" value="COILED-COIL DOMAIN-CONTAINING PROTEIN 115"/>
    <property type="match status" value="1"/>
</dbReference>
<keyword evidence="4" id="KW-1185">Reference proteome</keyword>
<proteinExistence type="predicted"/>
<organism evidence="3 4">
    <name type="scientific">Cladosporium halotolerans</name>
    <dbReference type="NCBI Taxonomy" id="1052096"/>
    <lineage>
        <taxon>Eukaryota</taxon>
        <taxon>Fungi</taxon>
        <taxon>Dikarya</taxon>
        <taxon>Ascomycota</taxon>
        <taxon>Pezizomycotina</taxon>
        <taxon>Dothideomycetes</taxon>
        <taxon>Dothideomycetidae</taxon>
        <taxon>Cladosporiales</taxon>
        <taxon>Cladosporiaceae</taxon>
        <taxon>Cladosporium</taxon>
    </lineage>
</organism>
<dbReference type="GO" id="GO:0070072">
    <property type="term" value="P:vacuolar proton-transporting V-type ATPase complex assembly"/>
    <property type="evidence" value="ECO:0007669"/>
    <property type="project" value="InterPro"/>
</dbReference>
<reference evidence="3 4" key="1">
    <citation type="journal article" date="2020" name="Microbiol. Resour. Announc.">
        <title>Draft Genome Sequence of a Cladosporium Species Isolated from the Mesophotic Ascidian Didemnum maculosum.</title>
        <authorList>
            <person name="Gioti A."/>
            <person name="Siaperas R."/>
            <person name="Nikolaivits E."/>
            <person name="Le Goff G."/>
            <person name="Ouazzani J."/>
            <person name="Kotoulas G."/>
            <person name="Topakas E."/>
        </authorList>
    </citation>
    <scope>NUCLEOTIDE SEQUENCE [LARGE SCALE GENOMIC DNA]</scope>
    <source>
        <strain evidence="3 4">TM138-S3</strain>
    </source>
</reference>
<evidence type="ECO:0000256" key="2">
    <source>
        <dbReference type="SAM" id="MobiDB-lite"/>
    </source>
</evidence>
<evidence type="ECO:0000313" key="3">
    <source>
        <dbReference type="EMBL" id="KAL1582477.1"/>
    </source>
</evidence>
<dbReference type="InterPro" id="IPR040357">
    <property type="entry name" value="Vma22/CCDC115"/>
</dbReference>
<dbReference type="EMBL" id="JAAQHG020000049">
    <property type="protein sequence ID" value="KAL1582477.1"/>
    <property type="molecule type" value="Genomic_DNA"/>
</dbReference>
<feature type="compositionally biased region" description="Basic and acidic residues" evidence="2">
    <location>
        <begin position="154"/>
        <end position="165"/>
    </location>
</feature>